<evidence type="ECO:0000313" key="4">
    <source>
        <dbReference type="EMBL" id="GMQ30586.1"/>
    </source>
</evidence>
<dbReference type="SMART" id="SM00448">
    <property type="entry name" value="REC"/>
    <property type="match status" value="1"/>
</dbReference>
<dbReference type="InterPro" id="IPR011006">
    <property type="entry name" value="CheY-like_superfamily"/>
</dbReference>
<name>A0ABQ6PSH3_9BACT</name>
<dbReference type="SUPFAM" id="SSF52172">
    <property type="entry name" value="CheY-like"/>
    <property type="match status" value="1"/>
</dbReference>
<accession>A0ABQ6PSH3</accession>
<dbReference type="Pfam" id="PF04397">
    <property type="entry name" value="LytTR"/>
    <property type="match status" value="1"/>
</dbReference>
<dbReference type="PANTHER" id="PTHR37299">
    <property type="entry name" value="TRANSCRIPTIONAL REGULATOR-RELATED"/>
    <property type="match status" value="1"/>
</dbReference>
<dbReference type="Gene3D" id="3.40.50.2300">
    <property type="match status" value="1"/>
</dbReference>
<reference evidence="4 5" key="1">
    <citation type="submission" date="2023-08" db="EMBL/GenBank/DDBJ databases">
        <title>Draft genome sequence of Algoriphagus confluentis.</title>
        <authorList>
            <person name="Takatani N."/>
            <person name="Hosokawa M."/>
            <person name="Sawabe T."/>
        </authorList>
    </citation>
    <scope>NUCLEOTIDE SEQUENCE [LARGE SCALE GENOMIC DNA]</scope>
    <source>
        <strain evidence="4 5">NBRC 111222</strain>
    </source>
</reference>
<organism evidence="4 5">
    <name type="scientific">Algoriphagus confluentis</name>
    <dbReference type="NCBI Taxonomy" id="1697556"/>
    <lineage>
        <taxon>Bacteria</taxon>
        <taxon>Pseudomonadati</taxon>
        <taxon>Bacteroidota</taxon>
        <taxon>Cytophagia</taxon>
        <taxon>Cytophagales</taxon>
        <taxon>Cyclobacteriaceae</taxon>
        <taxon>Algoriphagus</taxon>
    </lineage>
</organism>
<feature type="domain" description="HTH LytTR-type" evidence="3">
    <location>
        <begin position="144"/>
        <end position="247"/>
    </location>
</feature>
<dbReference type="EMBL" id="BTPD01000010">
    <property type="protein sequence ID" value="GMQ30586.1"/>
    <property type="molecule type" value="Genomic_DNA"/>
</dbReference>
<dbReference type="SMART" id="SM00850">
    <property type="entry name" value="LytTR"/>
    <property type="match status" value="1"/>
</dbReference>
<feature type="domain" description="Response regulatory" evidence="2">
    <location>
        <begin position="3"/>
        <end position="117"/>
    </location>
</feature>
<protein>
    <submittedName>
        <fullName evidence="4">LytTR family DNA-binding domain-containing protein</fullName>
    </submittedName>
</protein>
<dbReference type="Pfam" id="PF00072">
    <property type="entry name" value="Response_reg"/>
    <property type="match status" value="1"/>
</dbReference>
<dbReference type="InterPro" id="IPR007492">
    <property type="entry name" value="LytTR_DNA-bd_dom"/>
</dbReference>
<dbReference type="Proteomes" id="UP001338309">
    <property type="component" value="Unassembled WGS sequence"/>
</dbReference>
<proteinExistence type="predicted"/>
<keyword evidence="4" id="KW-0238">DNA-binding</keyword>
<dbReference type="PROSITE" id="PS50110">
    <property type="entry name" value="RESPONSE_REGULATORY"/>
    <property type="match status" value="1"/>
</dbReference>
<dbReference type="Gene3D" id="2.40.50.1020">
    <property type="entry name" value="LytTr DNA-binding domain"/>
    <property type="match status" value="1"/>
</dbReference>
<dbReference type="PANTHER" id="PTHR37299:SF1">
    <property type="entry name" value="STAGE 0 SPORULATION PROTEIN A HOMOLOG"/>
    <property type="match status" value="1"/>
</dbReference>
<evidence type="ECO:0000256" key="1">
    <source>
        <dbReference type="PROSITE-ProRule" id="PRU00169"/>
    </source>
</evidence>
<dbReference type="InterPro" id="IPR001789">
    <property type="entry name" value="Sig_transdc_resp-reg_receiver"/>
</dbReference>
<evidence type="ECO:0000259" key="2">
    <source>
        <dbReference type="PROSITE" id="PS50110"/>
    </source>
</evidence>
<keyword evidence="1" id="KW-0597">Phosphoprotein</keyword>
<dbReference type="PROSITE" id="PS50930">
    <property type="entry name" value="HTH_LYTTR"/>
    <property type="match status" value="1"/>
</dbReference>
<dbReference type="GO" id="GO:0003677">
    <property type="term" value="F:DNA binding"/>
    <property type="evidence" value="ECO:0007669"/>
    <property type="project" value="UniProtKB-KW"/>
</dbReference>
<gene>
    <name evidence="4" type="ORF">Aconfl_32290</name>
</gene>
<feature type="modified residue" description="4-aspartylphosphate" evidence="1">
    <location>
        <position position="56"/>
    </location>
</feature>
<keyword evidence="5" id="KW-1185">Reference proteome</keyword>
<sequence length="248" mass="28392">MIKALLIEDEKGSAERLQYFLETDHQDSIHLLAWKDSVPQALEFLKKEKVDLMFLDVELGAQTGFELLNQLGQIDFQIIFTTAHQEYALQAIKHAAMDYLLKPIDREELKLAVEKVKKENGKSVDALEKLLKQFHFQEKLGHKIALPSLVGIEYVSVQEILRCKADINYTHFFLKNGRKITVSKTLKEFEIQLLPHGFFRVHNSHLINLAEVKFYQKGKGGSLILSDGTEVEVASRRKEELMQVLGSS</sequence>
<dbReference type="RefSeq" id="WP_338225295.1">
    <property type="nucleotide sequence ID" value="NZ_BTPD01000010.1"/>
</dbReference>
<evidence type="ECO:0000313" key="5">
    <source>
        <dbReference type="Proteomes" id="UP001338309"/>
    </source>
</evidence>
<comment type="caution">
    <text evidence="4">The sequence shown here is derived from an EMBL/GenBank/DDBJ whole genome shotgun (WGS) entry which is preliminary data.</text>
</comment>
<evidence type="ECO:0000259" key="3">
    <source>
        <dbReference type="PROSITE" id="PS50930"/>
    </source>
</evidence>
<dbReference type="InterPro" id="IPR046947">
    <property type="entry name" value="LytR-like"/>
</dbReference>